<evidence type="ECO:0000313" key="2">
    <source>
        <dbReference type="Proteomes" id="UP000078550"/>
    </source>
</evidence>
<protein>
    <submittedName>
        <fullName evidence="1">Uncharacterized protein</fullName>
    </submittedName>
</protein>
<dbReference type="EMBL" id="FLRE01000201">
    <property type="protein sequence ID" value="SBT50567.1"/>
    <property type="molecule type" value="Genomic_DNA"/>
</dbReference>
<organism evidence="1 2">
    <name type="scientific">Plasmodium ovale wallikeri</name>
    <dbReference type="NCBI Taxonomy" id="864142"/>
    <lineage>
        <taxon>Eukaryota</taxon>
        <taxon>Sar</taxon>
        <taxon>Alveolata</taxon>
        <taxon>Apicomplexa</taxon>
        <taxon>Aconoidasida</taxon>
        <taxon>Haemosporida</taxon>
        <taxon>Plasmodiidae</taxon>
        <taxon>Plasmodium</taxon>
        <taxon>Plasmodium (Plasmodium)</taxon>
    </lineage>
</organism>
<reference evidence="2" key="1">
    <citation type="submission" date="2016-05" db="EMBL/GenBank/DDBJ databases">
        <authorList>
            <person name="Naeem Raeece"/>
        </authorList>
    </citation>
    <scope>NUCLEOTIDE SEQUENCE [LARGE SCALE GENOMIC DNA]</scope>
</reference>
<dbReference type="Proteomes" id="UP000078550">
    <property type="component" value="Unassembled WGS sequence"/>
</dbReference>
<dbReference type="AlphaFoldDB" id="A0A1A9A3A0"/>
<proteinExistence type="predicted"/>
<name>A0A1A9A3A0_PLAOA</name>
<gene>
    <name evidence="1" type="ORF">POVWA2_060530</name>
</gene>
<accession>A0A1A9A3A0</accession>
<sequence length="79" mass="9544">MYELPKVYFFPCTILPFSESLYNGIPYGGAKQVENYPKPQIIVSECDRWQFRSNVWEQLIYERSYDVCYDYHEEKEKGN</sequence>
<evidence type="ECO:0000313" key="1">
    <source>
        <dbReference type="EMBL" id="SBT50567.1"/>
    </source>
</evidence>